<evidence type="ECO:0000313" key="10">
    <source>
        <dbReference type="Proteomes" id="UP000823674"/>
    </source>
</evidence>
<proteinExistence type="inferred from homology"/>
<evidence type="ECO:0000256" key="4">
    <source>
        <dbReference type="ARBA" id="ARBA00022679"/>
    </source>
</evidence>
<keyword evidence="6 7" id="KW-0198">Cysteine biosynthesis</keyword>
<protein>
    <recommendedName>
        <fullName evidence="7">Cysteine synthase</fullName>
        <ecNumber evidence="7">2.5.1.47</ecNumber>
    </recommendedName>
</protein>
<keyword evidence="3 7" id="KW-0028">Amino-acid biosynthesis</keyword>
<reference evidence="9 10" key="1">
    <citation type="submission" date="2021-03" db="EMBL/GenBank/DDBJ databases">
        <authorList>
            <person name="King G.J."/>
            <person name="Bancroft I."/>
            <person name="Baten A."/>
            <person name="Bloomfield J."/>
            <person name="Borpatragohain P."/>
            <person name="He Z."/>
            <person name="Irish N."/>
            <person name="Irwin J."/>
            <person name="Liu K."/>
            <person name="Mauleon R.P."/>
            <person name="Moore J."/>
            <person name="Morris R."/>
            <person name="Ostergaard L."/>
            <person name="Wang B."/>
            <person name="Wells R."/>
        </authorList>
    </citation>
    <scope>NUCLEOTIDE SEQUENCE [LARGE SCALE GENOMIC DNA]</scope>
    <source>
        <strain evidence="9">R-o-18</strain>
        <tissue evidence="9">Leaf</tissue>
    </source>
</reference>
<comment type="cofactor">
    <cofactor evidence="1 7">
        <name>pyridoxal 5'-phosphate</name>
        <dbReference type="ChEBI" id="CHEBI:597326"/>
    </cofactor>
</comment>
<feature type="domain" description="Tryptophan synthase beta chain-like PALP" evidence="8">
    <location>
        <begin position="85"/>
        <end position="373"/>
    </location>
</feature>
<dbReference type="PROSITE" id="PS00901">
    <property type="entry name" value="CYS_SYNTHASE"/>
    <property type="match status" value="1"/>
</dbReference>
<dbReference type="InterPro" id="IPR005859">
    <property type="entry name" value="CysK"/>
</dbReference>
<dbReference type="NCBIfam" id="TIGR01136">
    <property type="entry name" value="cysKM"/>
    <property type="match status" value="1"/>
</dbReference>
<dbReference type="EMBL" id="JADBGQ010000005">
    <property type="protein sequence ID" value="KAG5395785.1"/>
    <property type="molecule type" value="Genomic_DNA"/>
</dbReference>
<organism evidence="9 10">
    <name type="scientific">Brassica rapa subsp. trilocularis</name>
    <dbReference type="NCBI Taxonomy" id="1813537"/>
    <lineage>
        <taxon>Eukaryota</taxon>
        <taxon>Viridiplantae</taxon>
        <taxon>Streptophyta</taxon>
        <taxon>Embryophyta</taxon>
        <taxon>Tracheophyta</taxon>
        <taxon>Spermatophyta</taxon>
        <taxon>Magnoliopsida</taxon>
        <taxon>eudicotyledons</taxon>
        <taxon>Gunneridae</taxon>
        <taxon>Pentapetalae</taxon>
        <taxon>rosids</taxon>
        <taxon>malvids</taxon>
        <taxon>Brassicales</taxon>
        <taxon>Brassicaceae</taxon>
        <taxon>Brassiceae</taxon>
        <taxon>Brassica</taxon>
    </lineage>
</organism>
<gene>
    <name evidence="9" type="primary">A05p005290.1_BraROA</name>
    <name evidence="9" type="ORF">IGI04_017599</name>
</gene>
<evidence type="ECO:0000259" key="8">
    <source>
        <dbReference type="Pfam" id="PF00291"/>
    </source>
</evidence>
<dbReference type="InterPro" id="IPR001216">
    <property type="entry name" value="P-phosphate_BS"/>
</dbReference>
<keyword evidence="5 7" id="KW-0663">Pyridoxal phosphate</keyword>
<comment type="catalytic activity">
    <reaction evidence="7">
        <text>O-acetyl-L-serine + hydrogen sulfide = L-cysteine + acetate</text>
        <dbReference type="Rhea" id="RHEA:14829"/>
        <dbReference type="ChEBI" id="CHEBI:29919"/>
        <dbReference type="ChEBI" id="CHEBI:30089"/>
        <dbReference type="ChEBI" id="CHEBI:35235"/>
        <dbReference type="ChEBI" id="CHEBI:58340"/>
        <dbReference type="EC" id="2.5.1.47"/>
    </reaction>
</comment>
<evidence type="ECO:0000256" key="6">
    <source>
        <dbReference type="ARBA" id="ARBA00023192"/>
    </source>
</evidence>
<keyword evidence="4 7" id="KW-0808">Transferase</keyword>
<evidence type="ECO:0000256" key="1">
    <source>
        <dbReference type="ARBA" id="ARBA00001933"/>
    </source>
</evidence>
<dbReference type="Pfam" id="PF00291">
    <property type="entry name" value="PALP"/>
    <property type="match status" value="1"/>
</dbReference>
<dbReference type="InterPro" id="IPR036052">
    <property type="entry name" value="TrpB-like_PALP_sf"/>
</dbReference>
<dbReference type="EC" id="2.5.1.47" evidence="7"/>
<dbReference type="NCBIfam" id="TIGR01139">
    <property type="entry name" value="cysK"/>
    <property type="match status" value="1"/>
</dbReference>
<dbReference type="InterPro" id="IPR001926">
    <property type="entry name" value="TrpB-like_PALP"/>
</dbReference>
<dbReference type="Gene3D" id="3.40.50.1100">
    <property type="match status" value="2"/>
</dbReference>
<dbReference type="InterPro" id="IPR005856">
    <property type="entry name" value="Cys_synth"/>
</dbReference>
<dbReference type="InterPro" id="IPR050214">
    <property type="entry name" value="Cys_Synth/Cystath_Beta-Synth"/>
</dbReference>
<accession>A0ABQ7MCX7</accession>
<dbReference type="CDD" id="cd01561">
    <property type="entry name" value="CBS_like"/>
    <property type="match status" value="1"/>
</dbReference>
<comment type="similarity">
    <text evidence="2 7">Belongs to the cysteine synthase/cystathionine beta-synthase family.</text>
</comment>
<dbReference type="SUPFAM" id="SSF53686">
    <property type="entry name" value="Tryptophan synthase beta subunit-like PLP-dependent enzymes"/>
    <property type="match status" value="1"/>
</dbReference>
<evidence type="ECO:0000256" key="7">
    <source>
        <dbReference type="RuleBase" id="RU003985"/>
    </source>
</evidence>
<dbReference type="PANTHER" id="PTHR10314">
    <property type="entry name" value="CYSTATHIONINE BETA-SYNTHASE"/>
    <property type="match status" value="1"/>
</dbReference>
<name>A0ABQ7MCX7_BRACM</name>
<keyword evidence="10" id="KW-1185">Reference proteome</keyword>
<comment type="caution">
    <text evidence="9">The sequence shown here is derived from an EMBL/GenBank/DDBJ whole genome shotgun (WGS) entry which is preliminary data.</text>
</comment>
<evidence type="ECO:0000256" key="3">
    <source>
        <dbReference type="ARBA" id="ARBA00022605"/>
    </source>
</evidence>
<evidence type="ECO:0000256" key="5">
    <source>
        <dbReference type="ARBA" id="ARBA00022898"/>
    </source>
</evidence>
<evidence type="ECO:0000256" key="2">
    <source>
        <dbReference type="ARBA" id="ARBA00007103"/>
    </source>
</evidence>
<dbReference type="Proteomes" id="UP000823674">
    <property type="component" value="Chromosome A05"/>
</dbReference>
<evidence type="ECO:0000313" key="9">
    <source>
        <dbReference type="EMBL" id="KAG5395785.1"/>
    </source>
</evidence>
<sequence length="399" mass="42484">MAAATSSSAFLLNPLTSRHRPFKYSPELSSLTLSSRKAATFDVLPTPLSLKRQSQRCSSGVVCKAVSVKPEAGVEGLNIAENAAQLIGKTPMVYLNNIVKGCVASVAAKLEIMEPCCSVKDRIGYSMITDAEEKGLITPGKSVLVESTSGNTGIGLAFIAASKGYKLILTMPASMSLERRVLLRAFGAELVLTEPAKGMTGAIQKAEEILKNTPDSYMLQQFDNPANPKNMQIHYETTGPEIWEDTRGKVDILVAGIGTGGTITGVGRYIKERKPELKVIGVEPTESAILSGGKPGPHKIQGIGAGFIPKNLDQTVVDEYIAISSEEAIEFAKQLALQEGLLVGISSGAAAAAAIQVAKRPENAGKLIAVVFPSFGERYLSTLLFQSIRDECENMQPEL</sequence>